<evidence type="ECO:0000313" key="1">
    <source>
        <dbReference type="EMBL" id="KKN81061.1"/>
    </source>
</evidence>
<reference evidence="1" key="1">
    <citation type="journal article" date="2015" name="Nature">
        <title>Complex archaea that bridge the gap between prokaryotes and eukaryotes.</title>
        <authorList>
            <person name="Spang A."/>
            <person name="Saw J.H."/>
            <person name="Jorgensen S.L."/>
            <person name="Zaremba-Niedzwiedzka K."/>
            <person name="Martijn J."/>
            <person name="Lind A.E."/>
            <person name="van Eijk R."/>
            <person name="Schleper C."/>
            <person name="Guy L."/>
            <person name="Ettema T.J."/>
        </authorList>
    </citation>
    <scope>NUCLEOTIDE SEQUENCE</scope>
</reference>
<dbReference type="AlphaFoldDB" id="A0A0F9W5V4"/>
<sequence>MAILTHESFGRKQGRTARLRARQAELAVAQALKPEASDRPCGCSPGTVCTKCFGKPAPAKPRPIAREHPEWAYAADCACSVCNEFWTAFKENHDGADPPPKVPAKVECLVCGAGLAAPPGEPLEHNLCAVHASATPDPIVNEAKAATQTIEQITERVVTTFREHNEWYPTGQRYDTTCACDFCLAVRNDPMFPGEPHGAFAPVGVGSVVPATQKQPDADAFIRKQLNANLRGVFT</sequence>
<comment type="caution">
    <text evidence="1">The sequence shown here is derived from an EMBL/GenBank/DDBJ whole genome shotgun (WGS) entry which is preliminary data.</text>
</comment>
<name>A0A0F9W5V4_9ZZZZ</name>
<protein>
    <submittedName>
        <fullName evidence="1">Uncharacterized protein</fullName>
    </submittedName>
</protein>
<proteinExistence type="predicted"/>
<dbReference type="EMBL" id="LAZR01000220">
    <property type="protein sequence ID" value="KKN81061.1"/>
    <property type="molecule type" value="Genomic_DNA"/>
</dbReference>
<gene>
    <name evidence="1" type="ORF">LCGC14_0322800</name>
</gene>
<accession>A0A0F9W5V4</accession>
<organism evidence="1">
    <name type="scientific">marine sediment metagenome</name>
    <dbReference type="NCBI Taxonomy" id="412755"/>
    <lineage>
        <taxon>unclassified sequences</taxon>
        <taxon>metagenomes</taxon>
        <taxon>ecological metagenomes</taxon>
    </lineage>
</organism>